<evidence type="ECO:0000259" key="19">
    <source>
        <dbReference type="Pfam" id="PF22666"/>
    </source>
</evidence>
<evidence type="ECO:0000256" key="11">
    <source>
        <dbReference type="ARBA" id="ARBA00023228"/>
    </source>
</evidence>
<feature type="domain" description="Mannosidase Ig/CBM-like" evidence="18">
    <location>
        <begin position="670"/>
        <end position="752"/>
    </location>
</feature>
<dbReference type="PANTHER" id="PTHR43730">
    <property type="entry name" value="BETA-MANNOSIDASE"/>
    <property type="match status" value="1"/>
</dbReference>
<dbReference type="InterPro" id="IPR054593">
    <property type="entry name" value="Beta-mannosidase-like_N2"/>
</dbReference>
<dbReference type="Gene3D" id="2.60.120.260">
    <property type="entry name" value="Galactose-binding domain-like"/>
    <property type="match status" value="1"/>
</dbReference>
<evidence type="ECO:0000256" key="15">
    <source>
        <dbReference type="ARBA" id="ARBA00041614"/>
    </source>
</evidence>
<evidence type="ECO:0000256" key="1">
    <source>
        <dbReference type="ARBA" id="ARBA00000829"/>
    </source>
</evidence>
<keyword evidence="12" id="KW-0326">Glycosidase</keyword>
<evidence type="ECO:0000256" key="4">
    <source>
        <dbReference type="ARBA" id="ARBA00004740"/>
    </source>
</evidence>
<dbReference type="InterPro" id="IPR036156">
    <property type="entry name" value="Beta-gal/glucu_dom_sf"/>
</dbReference>
<feature type="domain" description="Glycoside hydrolase family 2 immunoglobulin-like beta-sandwich" evidence="16">
    <location>
        <begin position="198"/>
        <end position="305"/>
    </location>
</feature>
<dbReference type="Pfam" id="PF17753">
    <property type="entry name" value="Ig_mannosidase"/>
    <property type="match status" value="1"/>
</dbReference>
<dbReference type="GO" id="GO:0005576">
    <property type="term" value="C:extracellular region"/>
    <property type="evidence" value="ECO:0007669"/>
    <property type="project" value="UniProtKB-SubCell"/>
</dbReference>
<evidence type="ECO:0000256" key="13">
    <source>
        <dbReference type="ARBA" id="ARBA00038429"/>
    </source>
</evidence>
<dbReference type="Gene3D" id="2.60.40.10">
    <property type="entry name" value="Immunoglobulins"/>
    <property type="match status" value="2"/>
</dbReference>
<gene>
    <name evidence="20" type="ORF">EI42_06207</name>
</gene>
<organism evidence="20 21">
    <name type="scientific">Thermosporothrix hazakensis</name>
    <dbReference type="NCBI Taxonomy" id="644383"/>
    <lineage>
        <taxon>Bacteria</taxon>
        <taxon>Bacillati</taxon>
        <taxon>Chloroflexota</taxon>
        <taxon>Ktedonobacteria</taxon>
        <taxon>Ktedonobacterales</taxon>
        <taxon>Thermosporotrichaceae</taxon>
        <taxon>Thermosporothrix</taxon>
    </lineage>
</organism>
<comment type="pathway">
    <text evidence="4">Glycan metabolism; N-glycan degradation.</text>
</comment>
<dbReference type="InterPro" id="IPR006102">
    <property type="entry name" value="Ig-like_GH2"/>
</dbReference>
<accession>A0A326TRW4</accession>
<protein>
    <recommendedName>
        <fullName evidence="14">Beta-mannosidase B</fullName>
        <ecNumber evidence="6">3.2.1.25</ecNumber>
    </recommendedName>
    <alternativeName>
        <fullName evidence="15">Mannanase B</fullName>
    </alternativeName>
</protein>
<evidence type="ECO:0000256" key="12">
    <source>
        <dbReference type="ARBA" id="ARBA00023295"/>
    </source>
</evidence>
<dbReference type="SUPFAM" id="SSF49785">
    <property type="entry name" value="Galactose-binding domain-like"/>
    <property type="match status" value="1"/>
</dbReference>
<evidence type="ECO:0000256" key="8">
    <source>
        <dbReference type="ARBA" id="ARBA00022729"/>
    </source>
</evidence>
<evidence type="ECO:0000256" key="9">
    <source>
        <dbReference type="ARBA" id="ARBA00022801"/>
    </source>
</evidence>
<dbReference type="InterPro" id="IPR013783">
    <property type="entry name" value="Ig-like_fold"/>
</dbReference>
<comment type="similarity">
    <text evidence="13">Belongs to the glycosyl hydrolase 2 family. Beta-mannosidase B subfamily.</text>
</comment>
<dbReference type="GO" id="GO:0006516">
    <property type="term" value="P:glycoprotein catabolic process"/>
    <property type="evidence" value="ECO:0007669"/>
    <property type="project" value="TreeGrafter"/>
</dbReference>
<evidence type="ECO:0000256" key="3">
    <source>
        <dbReference type="ARBA" id="ARBA00004613"/>
    </source>
</evidence>
<evidence type="ECO:0000256" key="2">
    <source>
        <dbReference type="ARBA" id="ARBA00004371"/>
    </source>
</evidence>
<dbReference type="Pfam" id="PF00703">
    <property type="entry name" value="Glyco_hydro_2"/>
    <property type="match status" value="1"/>
</dbReference>
<comment type="subunit">
    <text evidence="5">Homodimer.</text>
</comment>
<dbReference type="SUPFAM" id="SSF49303">
    <property type="entry name" value="beta-Galactosidase/glucuronidase domain"/>
    <property type="match status" value="3"/>
</dbReference>
<evidence type="ECO:0000259" key="18">
    <source>
        <dbReference type="Pfam" id="PF17786"/>
    </source>
</evidence>
<keyword evidence="10" id="KW-0325">Glycoprotein</keyword>
<comment type="subcellular location">
    <subcellularLocation>
        <location evidence="2">Lysosome</location>
    </subcellularLocation>
    <subcellularLocation>
        <location evidence="3">Secreted</location>
    </subcellularLocation>
</comment>
<dbReference type="FunFam" id="3.20.20.80:FF:000050">
    <property type="entry name" value="Beta-mannosidase B"/>
    <property type="match status" value="1"/>
</dbReference>
<dbReference type="EMBL" id="QKUF01000052">
    <property type="protein sequence ID" value="PZW18332.1"/>
    <property type="molecule type" value="Genomic_DNA"/>
</dbReference>
<evidence type="ECO:0000256" key="6">
    <source>
        <dbReference type="ARBA" id="ARBA00012754"/>
    </source>
</evidence>
<keyword evidence="7" id="KW-0964">Secreted</keyword>
<evidence type="ECO:0000256" key="14">
    <source>
        <dbReference type="ARBA" id="ARBA00041069"/>
    </source>
</evidence>
<dbReference type="GO" id="GO:0005764">
    <property type="term" value="C:lysosome"/>
    <property type="evidence" value="ECO:0007669"/>
    <property type="project" value="UniProtKB-SubCell"/>
</dbReference>
<evidence type="ECO:0000256" key="5">
    <source>
        <dbReference type="ARBA" id="ARBA00011738"/>
    </source>
</evidence>
<dbReference type="OrthoDB" id="9801077at2"/>
<proteinExistence type="inferred from homology"/>
<keyword evidence="21" id="KW-1185">Reference proteome</keyword>
<dbReference type="InterPro" id="IPR041447">
    <property type="entry name" value="Mannosidase_ig"/>
</dbReference>
<dbReference type="PANTHER" id="PTHR43730:SF1">
    <property type="entry name" value="BETA-MANNOSIDASE"/>
    <property type="match status" value="1"/>
</dbReference>
<keyword evidence="11" id="KW-0458">Lysosome</keyword>
<evidence type="ECO:0000256" key="10">
    <source>
        <dbReference type="ARBA" id="ARBA00023180"/>
    </source>
</evidence>
<dbReference type="InterPro" id="IPR008979">
    <property type="entry name" value="Galactose-bd-like_sf"/>
</dbReference>
<dbReference type="GO" id="GO:0004567">
    <property type="term" value="F:beta-mannosidase activity"/>
    <property type="evidence" value="ECO:0007669"/>
    <property type="project" value="UniProtKB-EC"/>
</dbReference>
<evidence type="ECO:0000256" key="7">
    <source>
        <dbReference type="ARBA" id="ARBA00022525"/>
    </source>
</evidence>
<reference evidence="20 21" key="1">
    <citation type="submission" date="2018-06" db="EMBL/GenBank/DDBJ databases">
        <title>Genomic Encyclopedia of Archaeal and Bacterial Type Strains, Phase II (KMG-II): from individual species to whole genera.</title>
        <authorList>
            <person name="Goeker M."/>
        </authorList>
    </citation>
    <scope>NUCLEOTIDE SEQUENCE [LARGE SCALE GENOMIC DNA]</scope>
    <source>
        <strain evidence="20 21">ATCC BAA-1881</strain>
    </source>
</reference>
<feature type="domain" description="Beta-mannosidase Ig-fold" evidence="17">
    <location>
        <begin position="755"/>
        <end position="807"/>
    </location>
</feature>
<dbReference type="Proteomes" id="UP000248806">
    <property type="component" value="Unassembled WGS sequence"/>
</dbReference>
<evidence type="ECO:0000313" key="21">
    <source>
        <dbReference type="Proteomes" id="UP000248806"/>
    </source>
</evidence>
<dbReference type="InterPro" id="IPR017853">
    <property type="entry name" value="GH"/>
</dbReference>
<evidence type="ECO:0000313" key="20">
    <source>
        <dbReference type="EMBL" id="PZW18332.1"/>
    </source>
</evidence>
<dbReference type="EC" id="3.2.1.25" evidence="6"/>
<dbReference type="Gene3D" id="3.20.20.80">
    <property type="entry name" value="Glycosidases"/>
    <property type="match status" value="1"/>
</dbReference>
<evidence type="ECO:0000259" key="17">
    <source>
        <dbReference type="Pfam" id="PF17753"/>
    </source>
</evidence>
<keyword evidence="9" id="KW-0378">Hydrolase</keyword>
<dbReference type="Pfam" id="PF17786">
    <property type="entry name" value="Mannosidase_ig"/>
    <property type="match status" value="1"/>
</dbReference>
<comment type="caution">
    <text evidence="20">The sequence shown here is derived from an EMBL/GenBank/DDBJ whole genome shotgun (WGS) entry which is preliminary data.</text>
</comment>
<dbReference type="SUPFAM" id="SSF51445">
    <property type="entry name" value="(Trans)glycosidases"/>
    <property type="match status" value="1"/>
</dbReference>
<comment type="catalytic activity">
    <reaction evidence="1">
        <text>Hydrolysis of terminal, non-reducing beta-D-mannose residues in beta-D-mannosides.</text>
        <dbReference type="EC" id="3.2.1.25"/>
    </reaction>
</comment>
<name>A0A326TRW4_THEHA</name>
<dbReference type="InterPro" id="IPR041625">
    <property type="entry name" value="Beta-mannosidase_Ig"/>
</dbReference>
<sequence>MKQVRLSEGWQLKQRNASLSLIDDFTSLDGWLSASVPGVVHLDLLQQGQIPDPFTGTNEEQLQWIGDCDWLYRCEFEIPDELRQAQVVELCFDGLDTFATVWFNGTRIIGCENMFLSYRVPVTKLLRPGRNTLHILFEAAMPHGKEREAQEGVRSLWNGDSSRVYVRKAQYHYGWDWGPVFMTSGPWRPVRLEAYDARIAELHCPANVAADLRSATVPVSVQVQSAAALTDAELHLVVEAPDGSQVTTATLPVTEEAELQHTFTLENPQLWWPHGYGEQPLYRVVATLCKGDVVYDERSQRLGLRRLELIQRPLAEKPGTSFFFQINNVPIFCGGANWIPADSFLPRVTPERYRRWLQLAVDANMNMLRVWGGGIYEEDVFYDLCDEMGLLVWQDLMFACALYPASEWFQESVRKEVDENLRRLRHHPSIVIWAGNNEDYQLAASEGKYDPAFQGDFTQTEFPARVLYERMFPELCAKLDPTRPYWPGSPYAGANPDDPTQGDKHAWGIWQTLEPYQNYPQYAGRFVSEFGMQAFPDVRTLASVAEKEELYPQSRTLDFHNKGLYGPERIAGYIQQNLRIPGNTLEEYIYASQFVQSEAIGVAIRSWRRLWRGEGREETAGALVWQLNDCWPVTSWALVDYALRPKPSYYTIRRELAPFALGIAHAGQKRVAIWGVSSLRTEQHAELEVRVWKLDGILVTEEKRPVTLLPNQATELMESEQELNGSCVIAVRLLVQGEVLARASLWPEPFKYLTLPDPGVTVERLDEQTVRVQAQRPAKGVYLTANDGVKWSDNMLDVFPGDPQVLVAEGLDETEITVRKL</sequence>
<keyword evidence="8" id="KW-0732">Signal</keyword>
<dbReference type="RefSeq" id="WP_111326555.1">
    <property type="nucleotide sequence ID" value="NZ_BIFX01000001.1"/>
</dbReference>
<dbReference type="FunFam" id="2.60.120.260:FF:000060">
    <property type="entry name" value="Probable beta-mannosidase"/>
    <property type="match status" value="1"/>
</dbReference>
<dbReference type="AlphaFoldDB" id="A0A326TRW4"/>
<dbReference type="InterPro" id="IPR050887">
    <property type="entry name" value="Beta-mannosidase_GH2"/>
</dbReference>
<dbReference type="GO" id="GO:0005975">
    <property type="term" value="P:carbohydrate metabolic process"/>
    <property type="evidence" value="ECO:0007669"/>
    <property type="project" value="InterPro"/>
</dbReference>
<feature type="domain" description="Beta-mannosidase-like galactose-binding" evidence="19">
    <location>
        <begin position="10"/>
        <end position="188"/>
    </location>
</feature>
<evidence type="ECO:0000259" key="16">
    <source>
        <dbReference type="Pfam" id="PF00703"/>
    </source>
</evidence>
<dbReference type="Pfam" id="PF22666">
    <property type="entry name" value="Glyco_hydro_2_N2"/>
    <property type="match status" value="1"/>
</dbReference>